<accession>A0AAU7BSH4</accession>
<dbReference type="PROSITE" id="PS51257">
    <property type="entry name" value="PROKAR_LIPOPROTEIN"/>
    <property type="match status" value="1"/>
</dbReference>
<evidence type="ECO:0000313" key="2">
    <source>
        <dbReference type="EMBL" id="XBG61053.1"/>
    </source>
</evidence>
<feature type="signal peptide" evidence="1">
    <location>
        <begin position="1"/>
        <end position="22"/>
    </location>
</feature>
<protein>
    <recommendedName>
        <fullName evidence="3">Repeat protein (TIGR03806 family)</fullName>
    </recommendedName>
</protein>
<name>A0AAU7BSH4_9FLAO</name>
<evidence type="ECO:0000256" key="1">
    <source>
        <dbReference type="SAM" id="SignalP"/>
    </source>
</evidence>
<sequence>MTKKYSCLIGLLLFVFSCTSCSEEDSYVQVEPAPTSPVSLNLENVPYSTLSEYNFFEGKMSDLKPVYGVLPYKITSGLFIDYAKAQTFVWMPKGSKANYVNDHSVLDFPDGAVLITSHYFENVLPEKNRKMIETRLIIKKEGEWILVNYKWNDEQSEAFYTTEGSFVNVKIEDNNETKAVNYKIPSYNECFTCHNKYDEILPIGPKPQNINEDLLFKDGIKNQLKKWAEFGYLNTSNIPSEIVSVVDWADISQPLDLRVRSYLDINCAHCHTDKGYCEYAPMRFSFKDTYDFVNMGVDVEHNFELEEGLSHIVAPGKPKESALLFRLKSTLDEYKMPIMGRNLQHKEGVQLIEQWINSLENTNQ</sequence>
<evidence type="ECO:0008006" key="3">
    <source>
        <dbReference type="Google" id="ProtNLM"/>
    </source>
</evidence>
<dbReference type="EMBL" id="CP157199">
    <property type="protein sequence ID" value="XBG61053.1"/>
    <property type="molecule type" value="Genomic_DNA"/>
</dbReference>
<proteinExistence type="predicted"/>
<organism evidence="2">
    <name type="scientific">Pontimicrobium sp. SW4</name>
    <dbReference type="NCBI Taxonomy" id="3153519"/>
    <lineage>
        <taxon>Bacteria</taxon>
        <taxon>Pseudomonadati</taxon>
        <taxon>Bacteroidota</taxon>
        <taxon>Flavobacteriia</taxon>
        <taxon>Flavobacteriales</taxon>
        <taxon>Flavobacteriaceae</taxon>
        <taxon>Pontimicrobium</taxon>
    </lineage>
</organism>
<dbReference type="RefSeq" id="WP_347923303.1">
    <property type="nucleotide sequence ID" value="NZ_CP157199.1"/>
</dbReference>
<feature type="chain" id="PRO_5043380546" description="Repeat protein (TIGR03806 family)" evidence="1">
    <location>
        <begin position="23"/>
        <end position="364"/>
    </location>
</feature>
<keyword evidence="1" id="KW-0732">Signal</keyword>
<dbReference type="AlphaFoldDB" id="A0AAU7BSH4"/>
<reference evidence="2" key="1">
    <citation type="submission" date="2024-05" db="EMBL/GenBank/DDBJ databases">
        <title>Pontimicrobium maritimus sp. nov., isolated form sea water.</title>
        <authorList>
            <person name="Muhammad N."/>
            <person name="Vuong T.Q."/>
            <person name="Han H.L."/>
            <person name="Kim S.-G."/>
        </authorList>
    </citation>
    <scope>NUCLEOTIDE SEQUENCE</scope>
    <source>
        <strain evidence="2">SW4</strain>
    </source>
</reference>
<gene>
    <name evidence="2" type="ORF">ABGB03_14430</name>
</gene>